<protein>
    <recommendedName>
        <fullName evidence="9">Angiotensin-converting enzyme</fullName>
        <ecNumber evidence="9">3.4.-.-</ecNumber>
    </recommendedName>
</protein>
<name>T1I996_RHOPR</name>
<dbReference type="EC" id="3.4.-.-" evidence="9"/>
<evidence type="ECO:0000313" key="11">
    <source>
        <dbReference type="Proteomes" id="UP000015103"/>
    </source>
</evidence>
<evidence type="ECO:0000256" key="6">
    <source>
        <dbReference type="PIRSR" id="PIRSR601548-2"/>
    </source>
</evidence>
<feature type="binding site" evidence="6">
    <location>
        <position position="181"/>
    </location>
    <ligand>
        <name>chloride</name>
        <dbReference type="ChEBI" id="CHEBI:17996"/>
        <label>1</label>
    </ligand>
</feature>
<evidence type="ECO:0000256" key="4">
    <source>
        <dbReference type="ARBA" id="ARBA00023180"/>
    </source>
</evidence>
<dbReference type="GO" id="GO:0046872">
    <property type="term" value="F:metal ion binding"/>
    <property type="evidence" value="ECO:0007669"/>
    <property type="project" value="UniProtKB-KW"/>
</dbReference>
<dbReference type="AlphaFoldDB" id="T1I996"/>
<feature type="disulfide bond" evidence="7 8">
    <location>
        <begin position="309"/>
        <end position="327"/>
    </location>
</feature>
<keyword evidence="9" id="KW-0479">Metal-binding</keyword>
<dbReference type="PANTHER" id="PTHR10514:SF27">
    <property type="entry name" value="ANGIOTENSIN-CONVERTING ENZYME"/>
    <property type="match status" value="1"/>
</dbReference>
<dbReference type="EMBL" id="ACPB03017049">
    <property type="status" value="NOT_ANNOTATED_CDS"/>
    <property type="molecule type" value="Genomic_DNA"/>
</dbReference>
<dbReference type="Gene3D" id="1.10.1370.30">
    <property type="match status" value="1"/>
</dbReference>
<dbReference type="GO" id="GO:0016020">
    <property type="term" value="C:membrane"/>
    <property type="evidence" value="ECO:0007669"/>
    <property type="project" value="InterPro"/>
</dbReference>
<keyword evidence="9" id="KW-0482">Metalloprotease</keyword>
<dbReference type="PANTHER" id="PTHR10514">
    <property type="entry name" value="ANGIOTENSIN-CONVERTING ENZYME"/>
    <property type="match status" value="1"/>
</dbReference>
<evidence type="ECO:0000256" key="9">
    <source>
        <dbReference type="RuleBase" id="RU361144"/>
    </source>
</evidence>
<keyword evidence="3 7" id="KW-1015">Disulfide bond</keyword>
<reference evidence="10" key="1">
    <citation type="submission" date="2015-05" db="UniProtKB">
        <authorList>
            <consortium name="EnsemblMetazoa"/>
        </authorList>
    </citation>
    <scope>IDENTIFICATION</scope>
</reference>
<dbReference type="VEuPathDB" id="VectorBase:RPRC012868"/>
<dbReference type="Proteomes" id="UP000015103">
    <property type="component" value="Unassembled WGS sequence"/>
</dbReference>
<organism evidence="10 11">
    <name type="scientific">Rhodnius prolixus</name>
    <name type="common">Triatomid bug</name>
    <dbReference type="NCBI Taxonomy" id="13249"/>
    <lineage>
        <taxon>Eukaryota</taxon>
        <taxon>Metazoa</taxon>
        <taxon>Ecdysozoa</taxon>
        <taxon>Arthropoda</taxon>
        <taxon>Hexapoda</taxon>
        <taxon>Insecta</taxon>
        <taxon>Pterygota</taxon>
        <taxon>Neoptera</taxon>
        <taxon>Paraneoptera</taxon>
        <taxon>Hemiptera</taxon>
        <taxon>Heteroptera</taxon>
        <taxon>Panheteroptera</taxon>
        <taxon>Cimicomorpha</taxon>
        <taxon>Reduviidae</taxon>
        <taxon>Triatominae</taxon>
        <taxon>Rhodnius</taxon>
    </lineage>
</organism>
<keyword evidence="9" id="KW-0121">Carboxypeptidase</keyword>
<dbReference type="GO" id="GO:0004180">
    <property type="term" value="F:carboxypeptidase activity"/>
    <property type="evidence" value="ECO:0007669"/>
    <property type="project" value="UniProtKB-KW"/>
</dbReference>
<dbReference type="SUPFAM" id="SSF55486">
    <property type="entry name" value="Metalloproteases ('zincins'), catalytic domain"/>
    <property type="match status" value="1"/>
</dbReference>
<dbReference type="InterPro" id="IPR001548">
    <property type="entry name" value="Peptidase_M2"/>
</dbReference>
<evidence type="ECO:0000256" key="8">
    <source>
        <dbReference type="PROSITE-ProRule" id="PRU01355"/>
    </source>
</evidence>
<keyword evidence="2" id="KW-0732">Signal</keyword>
<evidence type="ECO:0000313" key="10">
    <source>
        <dbReference type="EnsemblMetazoa" id="RPRC012868-PA"/>
    </source>
</evidence>
<evidence type="ECO:0000256" key="1">
    <source>
        <dbReference type="ARBA" id="ARBA00008139"/>
    </source>
</evidence>
<evidence type="ECO:0000256" key="2">
    <source>
        <dbReference type="ARBA" id="ARBA00022729"/>
    </source>
</evidence>
<dbReference type="PRINTS" id="PR00791">
    <property type="entry name" value="PEPDIPTASEA"/>
</dbReference>
<keyword evidence="9" id="KW-0645">Protease</keyword>
<dbReference type="PROSITE" id="PS52011">
    <property type="entry name" value="PEPTIDASE_M2"/>
    <property type="match status" value="1"/>
</dbReference>
<dbReference type="InParanoid" id="T1I996"/>
<keyword evidence="11" id="KW-1185">Reference proteome</keyword>
<keyword evidence="9" id="KW-0862">Zinc</keyword>
<comment type="cofactor">
    <cofactor evidence="9">
        <name>Zn(2+)</name>
        <dbReference type="ChEBI" id="CHEBI:29105"/>
    </cofactor>
    <text evidence="9">Binds 1 zinc ion per subunit.</text>
</comment>
<dbReference type="HOGENOM" id="CLU_014364_3_2_1"/>
<dbReference type="eggNOG" id="KOG3690">
    <property type="taxonomic scope" value="Eukaryota"/>
</dbReference>
<dbReference type="GO" id="GO:0006508">
    <property type="term" value="P:proteolysis"/>
    <property type="evidence" value="ECO:0007669"/>
    <property type="project" value="UniProtKB-KW"/>
</dbReference>
<dbReference type="Pfam" id="PF01401">
    <property type="entry name" value="Peptidase_M2"/>
    <property type="match status" value="1"/>
</dbReference>
<accession>T1I996</accession>
<keyword evidence="4 5" id="KW-0325">Glycoprotein</keyword>
<dbReference type="STRING" id="13249.T1I996"/>
<dbReference type="OMA" id="KIKWCGD"/>
<dbReference type="GO" id="GO:0008237">
    <property type="term" value="F:metallopeptidase activity"/>
    <property type="evidence" value="ECO:0007669"/>
    <property type="project" value="UniProtKB-KW"/>
</dbReference>
<keyword evidence="9" id="KW-0378">Hydrolase</keyword>
<dbReference type="CDD" id="cd06461">
    <property type="entry name" value="M2_ACE"/>
    <property type="match status" value="1"/>
</dbReference>
<dbReference type="EnsemblMetazoa" id="RPRC012868-RA">
    <property type="protein sequence ID" value="RPRC012868-PA"/>
    <property type="gene ID" value="RPRC012868"/>
</dbReference>
<feature type="glycosylation site" description="N-linked (GlcNAc...) asparagine" evidence="5">
    <location>
        <position position="27"/>
    </location>
</feature>
<feature type="disulfide bond" evidence="7">
    <location>
        <begin position="495"/>
        <end position="507"/>
    </location>
</feature>
<evidence type="ECO:0000256" key="7">
    <source>
        <dbReference type="PIRSR" id="PIRSR601548-4"/>
    </source>
</evidence>
<evidence type="ECO:0000256" key="3">
    <source>
        <dbReference type="ARBA" id="ARBA00023157"/>
    </source>
</evidence>
<proteinExistence type="inferred from homology"/>
<comment type="caution">
    <text evidence="8">Lacks conserved residue(s) required for the propagation of feature annotation.</text>
</comment>
<evidence type="ECO:0000256" key="5">
    <source>
        <dbReference type="PIRSR" id="PIRSR601548-10"/>
    </source>
</evidence>
<sequence>EYVDYLNKKCESMHRKYRKAMWDFETNITHQTRKKSMVTSLEMTQFQKNLNAALQPLKSLQINDANLERQIKLLYLPGMASLPDFKITEFEQVLYAMTTIYNAAAVSEWQNPSMKVSFDPVIVTRMAKSRDPDELKYYWLEWRKATGKRIRSLYEQYVELMDMTAVSNGFADAGEMWTRRYETEDFMQLLGSHWEDMRPLYNELHAYVRHGLHQNYGEINLAKDTGTIPVHLTGDLWGEDWRNLYRILAPYHEDYNYMEMDLMEKVNTAYGLYSVISEKMFHSLGFPKLHSSFWINSMFVKSNISEMSCQPSVWDMLKPNDYRMKICGKSTVDDFFKVHEMLAKIEYFMQYQNLSFPFKEAANPSFSDAIAGAVALSVKSRRHLEMINVIPKQKRVKEADTNFLLRMALEKVASLPYSYIIDLWRHRVFQGEILSLEYNKKWWELRTQYQGVSPPVERSEDDFDIGCKLEVAASKPYIKYFLSTLMEFQIHEALCEQAGHKGDLYNCDITSSAKAGKKLRKVMSMGASQHWRVAMKELTGERRIESGPMLRYFRPLFKWLKQRNTEEGQHPGW</sequence>
<comment type="similarity">
    <text evidence="1 8 9">Belongs to the peptidase M2 family.</text>
</comment>
<dbReference type="GO" id="GO:0008241">
    <property type="term" value="F:peptidyl-dipeptidase activity"/>
    <property type="evidence" value="ECO:0007669"/>
    <property type="project" value="InterPro"/>
</dbReference>